<organism evidence="1 2">
    <name type="scientific">Rattus norvegicus</name>
    <name type="common">Rat</name>
    <dbReference type="NCBI Taxonomy" id="10116"/>
    <lineage>
        <taxon>Eukaryota</taxon>
        <taxon>Metazoa</taxon>
        <taxon>Chordata</taxon>
        <taxon>Craniata</taxon>
        <taxon>Vertebrata</taxon>
        <taxon>Euteleostomi</taxon>
        <taxon>Mammalia</taxon>
        <taxon>Eutheria</taxon>
        <taxon>Euarchontoglires</taxon>
        <taxon>Glires</taxon>
        <taxon>Rodentia</taxon>
        <taxon>Myomorpha</taxon>
        <taxon>Muroidea</taxon>
        <taxon>Muridae</taxon>
        <taxon>Murinae</taxon>
        <taxon>Rattus</taxon>
    </lineage>
</organism>
<name>A6JN53_RAT</name>
<proteinExistence type="predicted"/>
<evidence type="ECO:0000313" key="2">
    <source>
        <dbReference type="Proteomes" id="UP000234681"/>
    </source>
</evidence>
<evidence type="ECO:0000313" key="1">
    <source>
        <dbReference type="EMBL" id="EDL78513.1"/>
    </source>
</evidence>
<protein>
    <submittedName>
        <fullName evidence="1">RCG31691</fullName>
    </submittedName>
</protein>
<gene>
    <name evidence="1" type="ORF">rCG_31691</name>
</gene>
<dbReference type="EMBL" id="CH473993">
    <property type="protein sequence ID" value="EDL78513.1"/>
    <property type="molecule type" value="Genomic_DNA"/>
</dbReference>
<reference evidence="1 2" key="1">
    <citation type="submission" date="2005-09" db="EMBL/GenBank/DDBJ databases">
        <authorList>
            <person name="Mural R.J."/>
            <person name="Li P.W."/>
            <person name="Adams M.D."/>
            <person name="Amanatides P.G."/>
            <person name="Baden-Tillson H."/>
            <person name="Barnstead M."/>
            <person name="Chin S.H."/>
            <person name="Dew I."/>
            <person name="Evans C.A."/>
            <person name="Ferriera S."/>
            <person name="Flanigan M."/>
            <person name="Fosler C."/>
            <person name="Glodek A."/>
            <person name="Gu Z."/>
            <person name="Holt R.A."/>
            <person name="Jennings D."/>
            <person name="Kraft C.L."/>
            <person name="Lu F."/>
            <person name="Nguyen T."/>
            <person name="Nusskern D.R."/>
            <person name="Pfannkoch C.M."/>
            <person name="Sitter C."/>
            <person name="Sutton G.G."/>
            <person name="Venter J.C."/>
            <person name="Wang Z."/>
            <person name="Woodage T."/>
            <person name="Zheng X.H."/>
            <person name="Zhong F."/>
        </authorList>
    </citation>
    <scope>NUCLEOTIDE SEQUENCE [LARGE SCALE GENOMIC DNA]</scope>
    <source>
        <strain>BN</strain>
        <strain evidence="2">Sprague-Dawley</strain>
    </source>
</reference>
<dbReference type="AlphaFoldDB" id="A6JN53"/>
<sequence>MRGEDRISWKFMGQLQLSRNKKRILASKT</sequence>
<accession>A6JN53</accession>
<feature type="non-terminal residue" evidence="1">
    <location>
        <position position="29"/>
    </location>
</feature>
<dbReference type="Proteomes" id="UP000234681">
    <property type="component" value="Chromosome 8"/>
</dbReference>